<dbReference type="AlphaFoldDB" id="A0AAQ3KAM8"/>
<reference evidence="2 3" key="1">
    <citation type="submission" date="2023-10" db="EMBL/GenBank/DDBJ databases">
        <title>Chromosome-scale genome assembly provides insights into flower coloration mechanisms of Canna indica.</title>
        <authorList>
            <person name="Li C."/>
        </authorList>
    </citation>
    <scope>NUCLEOTIDE SEQUENCE [LARGE SCALE GENOMIC DNA]</scope>
    <source>
        <tissue evidence="2">Flower</tissue>
    </source>
</reference>
<protein>
    <submittedName>
        <fullName evidence="2">Uncharacterized protein</fullName>
    </submittedName>
</protein>
<dbReference type="EMBL" id="CP136893">
    <property type="protein sequence ID" value="WOL04990.1"/>
    <property type="molecule type" value="Genomic_DNA"/>
</dbReference>
<dbReference type="Proteomes" id="UP001327560">
    <property type="component" value="Chromosome 4"/>
</dbReference>
<keyword evidence="3" id="KW-1185">Reference proteome</keyword>
<organism evidence="2 3">
    <name type="scientific">Canna indica</name>
    <name type="common">Indian-shot</name>
    <dbReference type="NCBI Taxonomy" id="4628"/>
    <lineage>
        <taxon>Eukaryota</taxon>
        <taxon>Viridiplantae</taxon>
        <taxon>Streptophyta</taxon>
        <taxon>Embryophyta</taxon>
        <taxon>Tracheophyta</taxon>
        <taxon>Spermatophyta</taxon>
        <taxon>Magnoliopsida</taxon>
        <taxon>Liliopsida</taxon>
        <taxon>Zingiberales</taxon>
        <taxon>Cannaceae</taxon>
        <taxon>Canna</taxon>
    </lineage>
</organism>
<gene>
    <name evidence="2" type="ORF">Cni_G13713</name>
</gene>
<feature type="region of interest" description="Disordered" evidence="1">
    <location>
        <begin position="1"/>
        <end position="24"/>
    </location>
</feature>
<proteinExistence type="predicted"/>
<feature type="compositionally biased region" description="Basic and acidic residues" evidence="1">
    <location>
        <begin position="1"/>
        <end position="10"/>
    </location>
</feature>
<name>A0AAQ3KAM8_9LILI</name>
<sequence length="142" mass="15917">MRRKLEKCESELSNIKRSSPPTKGFLRLPISPSTAQASSFLVSSSSPSLLLEFLSLHTNSNGGNAQAQALRRRHDRHCDDLFLGGEGGRCRSSCPQPHFRSHLVVRRGRSRCFLGNARLWPSLLLSNVVGVCVRRRKLTMYL</sequence>
<feature type="compositionally biased region" description="Polar residues" evidence="1">
    <location>
        <begin position="11"/>
        <end position="21"/>
    </location>
</feature>
<accession>A0AAQ3KAM8</accession>
<evidence type="ECO:0000256" key="1">
    <source>
        <dbReference type="SAM" id="MobiDB-lite"/>
    </source>
</evidence>
<evidence type="ECO:0000313" key="3">
    <source>
        <dbReference type="Proteomes" id="UP001327560"/>
    </source>
</evidence>
<evidence type="ECO:0000313" key="2">
    <source>
        <dbReference type="EMBL" id="WOL04990.1"/>
    </source>
</evidence>